<reference evidence="2" key="1">
    <citation type="submission" date="2015-10" db="EMBL/GenBank/DDBJ databases">
        <authorList>
            <person name="Gilbert D.G."/>
        </authorList>
    </citation>
    <scope>NUCLEOTIDE SEQUENCE</scope>
    <source>
        <strain evidence="2">Pg-3b</strain>
    </source>
</reference>
<feature type="coiled-coil region" evidence="1">
    <location>
        <begin position="56"/>
        <end position="83"/>
    </location>
</feature>
<gene>
    <name evidence="2" type="ORF">LRLP16767_LRPG3B_00287</name>
</gene>
<accession>A0A0U5JL23</accession>
<name>A0A0U5JL23_LIMRT</name>
<evidence type="ECO:0000313" key="2">
    <source>
        <dbReference type="EMBL" id="CUR36495.1"/>
    </source>
</evidence>
<keyword evidence="1" id="KW-0175">Coiled coil</keyword>
<evidence type="ECO:0000256" key="1">
    <source>
        <dbReference type="SAM" id="Coils"/>
    </source>
</evidence>
<dbReference type="EMBL" id="LN887216">
    <property type="protein sequence ID" value="CUR36495.1"/>
    <property type="molecule type" value="Genomic_DNA"/>
</dbReference>
<dbReference type="AlphaFoldDB" id="A0A0U5JL23"/>
<sequence length="89" mass="10236">MAHLTIEDAASILSIALVLWGVLKFGLTGPLETAIKELRQTIDQMNTDNKERDRGIREILDKLAKHDIKLASHEERLNTLEEEYRHEND</sequence>
<proteinExistence type="predicted"/>
<organism evidence="2">
    <name type="scientific">Limosilactobacillus reuteri</name>
    <name type="common">Lactobacillus reuteri</name>
    <dbReference type="NCBI Taxonomy" id="1598"/>
    <lineage>
        <taxon>Bacteria</taxon>
        <taxon>Bacillati</taxon>
        <taxon>Bacillota</taxon>
        <taxon>Bacilli</taxon>
        <taxon>Lactobacillales</taxon>
        <taxon>Lactobacillaceae</taxon>
        <taxon>Limosilactobacillus</taxon>
    </lineage>
</organism>
<dbReference type="RefSeq" id="WP_339111356.1">
    <property type="nucleotide sequence ID" value="NZ_LN887216.1"/>
</dbReference>
<protein>
    <submittedName>
        <fullName evidence="2">Uncharacterized protein</fullName>
    </submittedName>
</protein>